<name>A0AAN6Y6X8_9PEZI</name>
<dbReference type="AlphaFoldDB" id="A0AAN6Y6X8"/>
<dbReference type="Proteomes" id="UP001301769">
    <property type="component" value="Unassembled WGS sequence"/>
</dbReference>
<gene>
    <name evidence="3" type="ORF">QBC37DRAFT_174306</name>
</gene>
<feature type="compositionally biased region" description="Basic and acidic residues" evidence="1">
    <location>
        <begin position="197"/>
        <end position="218"/>
    </location>
</feature>
<keyword evidence="2" id="KW-1133">Transmembrane helix</keyword>
<keyword evidence="2" id="KW-0472">Membrane</keyword>
<evidence type="ECO:0000256" key="2">
    <source>
        <dbReference type="SAM" id="Phobius"/>
    </source>
</evidence>
<feature type="compositionally biased region" description="Basic and acidic residues" evidence="1">
    <location>
        <begin position="169"/>
        <end position="186"/>
    </location>
</feature>
<comment type="caution">
    <text evidence="3">The sequence shown here is derived from an EMBL/GenBank/DDBJ whole genome shotgun (WGS) entry which is preliminary data.</text>
</comment>
<dbReference type="EMBL" id="MU858111">
    <property type="protein sequence ID" value="KAK4213283.1"/>
    <property type="molecule type" value="Genomic_DNA"/>
</dbReference>
<organism evidence="3 4">
    <name type="scientific">Rhypophila decipiens</name>
    <dbReference type="NCBI Taxonomy" id="261697"/>
    <lineage>
        <taxon>Eukaryota</taxon>
        <taxon>Fungi</taxon>
        <taxon>Dikarya</taxon>
        <taxon>Ascomycota</taxon>
        <taxon>Pezizomycotina</taxon>
        <taxon>Sordariomycetes</taxon>
        <taxon>Sordariomycetidae</taxon>
        <taxon>Sordariales</taxon>
        <taxon>Naviculisporaceae</taxon>
        <taxon>Rhypophila</taxon>
    </lineage>
</organism>
<keyword evidence="2" id="KW-0812">Transmembrane</keyword>
<feature type="transmembrane region" description="Helical" evidence="2">
    <location>
        <begin position="124"/>
        <end position="148"/>
    </location>
</feature>
<feature type="region of interest" description="Disordered" evidence="1">
    <location>
        <begin position="162"/>
        <end position="218"/>
    </location>
</feature>
<accession>A0AAN6Y6X8</accession>
<evidence type="ECO:0000256" key="1">
    <source>
        <dbReference type="SAM" id="MobiDB-lite"/>
    </source>
</evidence>
<evidence type="ECO:0000313" key="4">
    <source>
        <dbReference type="Proteomes" id="UP001301769"/>
    </source>
</evidence>
<proteinExistence type="predicted"/>
<feature type="compositionally biased region" description="Low complexity" evidence="1">
    <location>
        <begin position="76"/>
        <end position="103"/>
    </location>
</feature>
<reference evidence="3" key="2">
    <citation type="submission" date="2023-05" db="EMBL/GenBank/DDBJ databases">
        <authorList>
            <consortium name="Lawrence Berkeley National Laboratory"/>
            <person name="Steindorff A."/>
            <person name="Hensen N."/>
            <person name="Bonometti L."/>
            <person name="Westerberg I."/>
            <person name="Brannstrom I.O."/>
            <person name="Guillou S."/>
            <person name="Cros-Aarteil S."/>
            <person name="Calhoun S."/>
            <person name="Haridas S."/>
            <person name="Kuo A."/>
            <person name="Mondo S."/>
            <person name="Pangilinan J."/>
            <person name="Riley R."/>
            <person name="Labutti K."/>
            <person name="Andreopoulos B."/>
            <person name="Lipzen A."/>
            <person name="Chen C."/>
            <person name="Yanf M."/>
            <person name="Daum C."/>
            <person name="Ng V."/>
            <person name="Clum A."/>
            <person name="Ohm R."/>
            <person name="Martin F."/>
            <person name="Silar P."/>
            <person name="Natvig D."/>
            <person name="Lalanne C."/>
            <person name="Gautier V."/>
            <person name="Ament-Velasquez S.L."/>
            <person name="Kruys A."/>
            <person name="Hutchinson M.I."/>
            <person name="Powell A.J."/>
            <person name="Barry K."/>
            <person name="Miller A.N."/>
            <person name="Grigoriev I.V."/>
            <person name="Debuchy R."/>
            <person name="Gladieux P."/>
            <person name="Thoren M.H."/>
            <person name="Johannesson H."/>
        </authorList>
    </citation>
    <scope>NUCLEOTIDE SEQUENCE</scope>
    <source>
        <strain evidence="3">PSN293</strain>
    </source>
</reference>
<reference evidence="3" key="1">
    <citation type="journal article" date="2023" name="Mol. Phylogenet. Evol.">
        <title>Genome-scale phylogeny and comparative genomics of the fungal order Sordariales.</title>
        <authorList>
            <person name="Hensen N."/>
            <person name="Bonometti L."/>
            <person name="Westerberg I."/>
            <person name="Brannstrom I.O."/>
            <person name="Guillou S."/>
            <person name="Cros-Aarteil S."/>
            <person name="Calhoun S."/>
            <person name="Haridas S."/>
            <person name="Kuo A."/>
            <person name="Mondo S."/>
            <person name="Pangilinan J."/>
            <person name="Riley R."/>
            <person name="LaButti K."/>
            <person name="Andreopoulos B."/>
            <person name="Lipzen A."/>
            <person name="Chen C."/>
            <person name="Yan M."/>
            <person name="Daum C."/>
            <person name="Ng V."/>
            <person name="Clum A."/>
            <person name="Steindorff A."/>
            <person name="Ohm R.A."/>
            <person name="Martin F."/>
            <person name="Silar P."/>
            <person name="Natvig D.O."/>
            <person name="Lalanne C."/>
            <person name="Gautier V."/>
            <person name="Ament-Velasquez S.L."/>
            <person name="Kruys A."/>
            <person name="Hutchinson M.I."/>
            <person name="Powell A.J."/>
            <person name="Barry K."/>
            <person name="Miller A.N."/>
            <person name="Grigoriev I.V."/>
            <person name="Debuchy R."/>
            <person name="Gladieux P."/>
            <person name="Hiltunen Thoren M."/>
            <person name="Johannesson H."/>
        </authorList>
    </citation>
    <scope>NUCLEOTIDE SEQUENCE</scope>
    <source>
        <strain evidence="3">PSN293</strain>
    </source>
</reference>
<keyword evidence="4" id="KW-1185">Reference proteome</keyword>
<sequence>MDNMNLGQPILQRRLDECPANTYICRQADSNNGGTCCPLNAVCCQDGGCCAQGQICGIVLASGVSVPGCLPASTLTTDSTSSKTTGTTSSLSSTTWETTTTSTAPINTASVPQSNIEGNITNPAWIAGPIVGSIVGLLLILFCCVSCHRKNQSQLRKMTHEEDEVAPARTREEQVRFEKPELEDHRIPRRYGSIHEAPSKDALPHELYGDDVFKPELS</sequence>
<evidence type="ECO:0000313" key="3">
    <source>
        <dbReference type="EMBL" id="KAK4213283.1"/>
    </source>
</evidence>
<protein>
    <submittedName>
        <fullName evidence="3">Uncharacterized protein</fullName>
    </submittedName>
</protein>
<feature type="region of interest" description="Disordered" evidence="1">
    <location>
        <begin position="76"/>
        <end position="106"/>
    </location>
</feature>